<reference evidence="2" key="1">
    <citation type="submission" date="2022-01" db="EMBL/GenBank/DDBJ databases">
        <authorList>
            <person name="King R."/>
        </authorList>
    </citation>
    <scope>NUCLEOTIDE SEQUENCE</scope>
</reference>
<evidence type="ECO:0000313" key="3">
    <source>
        <dbReference type="Proteomes" id="UP001153620"/>
    </source>
</evidence>
<evidence type="ECO:0008006" key="4">
    <source>
        <dbReference type="Google" id="ProtNLM"/>
    </source>
</evidence>
<proteinExistence type="predicted"/>
<accession>A0A9P0IPR4</accession>
<evidence type="ECO:0000313" key="2">
    <source>
        <dbReference type="EMBL" id="CAH1712782.1"/>
    </source>
</evidence>
<dbReference type="AlphaFoldDB" id="A0A9P0IPR4"/>
<keyword evidence="1" id="KW-0732">Signal</keyword>
<keyword evidence="3" id="KW-1185">Reference proteome</keyword>
<sequence length="94" mass="9554">MKSIVILFAVFACTLAAPQVSVVATSPLVSAPLLTKVEGEAPASTVHAVHTKVVPQVIAYSVPAPIVHHAAPIVSAPVISAYSAFPVAPFVSCP</sequence>
<organism evidence="2 3">
    <name type="scientific">Chironomus riparius</name>
    <dbReference type="NCBI Taxonomy" id="315576"/>
    <lineage>
        <taxon>Eukaryota</taxon>
        <taxon>Metazoa</taxon>
        <taxon>Ecdysozoa</taxon>
        <taxon>Arthropoda</taxon>
        <taxon>Hexapoda</taxon>
        <taxon>Insecta</taxon>
        <taxon>Pterygota</taxon>
        <taxon>Neoptera</taxon>
        <taxon>Endopterygota</taxon>
        <taxon>Diptera</taxon>
        <taxon>Nematocera</taxon>
        <taxon>Chironomoidea</taxon>
        <taxon>Chironomidae</taxon>
        <taxon>Chironominae</taxon>
        <taxon>Chironomus</taxon>
    </lineage>
</organism>
<dbReference type="EMBL" id="OU895877">
    <property type="protein sequence ID" value="CAH1712782.1"/>
    <property type="molecule type" value="Genomic_DNA"/>
</dbReference>
<feature type="chain" id="PRO_5040305697" description="Cuticle protein" evidence="1">
    <location>
        <begin position="17"/>
        <end position="94"/>
    </location>
</feature>
<dbReference type="Proteomes" id="UP001153620">
    <property type="component" value="Chromosome 1"/>
</dbReference>
<feature type="signal peptide" evidence="1">
    <location>
        <begin position="1"/>
        <end position="16"/>
    </location>
</feature>
<dbReference type="OrthoDB" id="6576058at2759"/>
<reference evidence="2" key="2">
    <citation type="submission" date="2022-10" db="EMBL/GenBank/DDBJ databases">
        <authorList>
            <consortium name="ENA_rothamsted_submissions"/>
            <consortium name="culmorum"/>
            <person name="King R."/>
        </authorList>
    </citation>
    <scope>NUCLEOTIDE SEQUENCE</scope>
</reference>
<gene>
    <name evidence="2" type="ORF">CHIRRI_LOCUS2684</name>
</gene>
<protein>
    <recommendedName>
        <fullName evidence="4">Cuticle protein</fullName>
    </recommendedName>
</protein>
<name>A0A9P0IPR4_9DIPT</name>
<evidence type="ECO:0000256" key="1">
    <source>
        <dbReference type="SAM" id="SignalP"/>
    </source>
</evidence>